<dbReference type="PANTHER" id="PTHR42942:SF1">
    <property type="entry name" value="ALKYLTRANSFERASE-LIKE PROTEIN 1"/>
    <property type="match status" value="1"/>
</dbReference>
<feature type="domain" description="Methylated-DNA-[protein]-cysteine S-methyltransferase DNA binding" evidence="2">
    <location>
        <begin position="5"/>
        <end position="87"/>
    </location>
</feature>
<dbReference type="Proteomes" id="UP001324634">
    <property type="component" value="Chromosome"/>
</dbReference>
<dbReference type="KEGG" id="psti:SOO65_08185"/>
<keyword evidence="1" id="KW-0227">DNA damage</keyword>
<dbReference type="RefSeq" id="WP_321399218.1">
    <property type="nucleotide sequence ID" value="NZ_CP139487.1"/>
</dbReference>
<dbReference type="InterPro" id="IPR036388">
    <property type="entry name" value="WH-like_DNA-bd_sf"/>
</dbReference>
<dbReference type="SUPFAM" id="SSF46767">
    <property type="entry name" value="Methylated DNA-protein cysteine methyltransferase, C-terminal domain"/>
    <property type="match status" value="1"/>
</dbReference>
<dbReference type="InterPro" id="IPR052520">
    <property type="entry name" value="ATL_DNA_repair"/>
</dbReference>
<dbReference type="EMBL" id="CP139487">
    <property type="protein sequence ID" value="WPU66723.1"/>
    <property type="molecule type" value="Genomic_DNA"/>
</dbReference>
<evidence type="ECO:0000313" key="4">
    <source>
        <dbReference type="Proteomes" id="UP001324634"/>
    </source>
</evidence>
<protein>
    <submittedName>
        <fullName evidence="3">MGMT family protein</fullName>
    </submittedName>
</protein>
<dbReference type="Gene3D" id="1.10.10.10">
    <property type="entry name" value="Winged helix-like DNA-binding domain superfamily/Winged helix DNA-binding domain"/>
    <property type="match status" value="1"/>
</dbReference>
<dbReference type="PANTHER" id="PTHR42942">
    <property type="entry name" value="6-O-METHYLGUANINE DNA METHYLTRANSFERASE"/>
    <property type="match status" value="1"/>
</dbReference>
<keyword evidence="4" id="KW-1185">Reference proteome</keyword>
<dbReference type="Pfam" id="PF01035">
    <property type="entry name" value="DNA_binding_1"/>
    <property type="match status" value="1"/>
</dbReference>
<proteinExistence type="predicted"/>
<dbReference type="InterPro" id="IPR036217">
    <property type="entry name" value="MethylDNA_cys_MeTrfase_DNAb"/>
</dbReference>
<reference evidence="3 4" key="1">
    <citation type="submission" date="2023-11" db="EMBL/GenBank/DDBJ databases">
        <title>Peredibacter starrii A3.12.</title>
        <authorList>
            <person name="Mitchell R.J."/>
        </authorList>
    </citation>
    <scope>NUCLEOTIDE SEQUENCE [LARGE SCALE GENOMIC DNA]</scope>
    <source>
        <strain evidence="3 4">A3.12</strain>
    </source>
</reference>
<name>A0AAX4HUF8_9BACT</name>
<dbReference type="InterPro" id="IPR014048">
    <property type="entry name" value="MethylDNA_cys_MeTrfase_DNA-bd"/>
</dbReference>
<gene>
    <name evidence="3" type="ORF">SOO65_08185</name>
</gene>
<evidence type="ECO:0000259" key="2">
    <source>
        <dbReference type="Pfam" id="PF01035"/>
    </source>
</evidence>
<dbReference type="GO" id="GO:0003824">
    <property type="term" value="F:catalytic activity"/>
    <property type="evidence" value="ECO:0007669"/>
    <property type="project" value="InterPro"/>
</dbReference>
<organism evidence="3 4">
    <name type="scientific">Peredibacter starrii</name>
    <dbReference type="NCBI Taxonomy" id="28202"/>
    <lineage>
        <taxon>Bacteria</taxon>
        <taxon>Pseudomonadati</taxon>
        <taxon>Bdellovibrionota</taxon>
        <taxon>Bacteriovoracia</taxon>
        <taxon>Bacteriovoracales</taxon>
        <taxon>Bacteriovoracaceae</taxon>
        <taxon>Peredibacter</taxon>
    </lineage>
</organism>
<evidence type="ECO:0000313" key="3">
    <source>
        <dbReference type="EMBL" id="WPU66723.1"/>
    </source>
</evidence>
<dbReference type="GO" id="GO:0006281">
    <property type="term" value="P:DNA repair"/>
    <property type="evidence" value="ECO:0007669"/>
    <property type="project" value="InterPro"/>
</dbReference>
<dbReference type="AlphaFoldDB" id="A0AAX4HUF8"/>
<accession>A0AAX4HUF8</accession>
<evidence type="ECO:0000256" key="1">
    <source>
        <dbReference type="ARBA" id="ARBA00022763"/>
    </source>
</evidence>
<sequence length="104" mass="11653">MAQTEFTKKVIATIKKIPKGKVATYAQIAKLAGKPQGVRGVVWILHSSSANNDLPWFRVINAKGKISFPEMSEQQLRQKALLLKEGIEFGEGDVVDLKVFQWKK</sequence>
<dbReference type="CDD" id="cd06445">
    <property type="entry name" value="ATase"/>
    <property type="match status" value="1"/>
</dbReference>